<dbReference type="GO" id="GO:0004803">
    <property type="term" value="F:transposase activity"/>
    <property type="evidence" value="ECO:0007669"/>
    <property type="project" value="InterPro"/>
</dbReference>
<dbReference type="RefSeq" id="WP_003147159.1">
    <property type="nucleotide sequence ID" value="NZ_CP013989.1"/>
</dbReference>
<dbReference type="InterPro" id="IPR002525">
    <property type="entry name" value="Transp_IS110-like_N"/>
</dbReference>
<proteinExistence type="predicted"/>
<sequence>MNLSRIGLDLAKQVFQVHGVDRHEHVVCRRQLKRAQVRDFFRQLPPCLVAMEACGSAHYWARELRELGHTVRLIAPQFVKPYVKGDKHDAHDAEAICEAASRPSMRYVPVKSAEQQAVQSMHRVRSRLVRARTALCNEVRGLLGEFGLIATRRGRAATMALLETVMATEPAPLPAPMGELLRELKDELQTLEARIARLERQIQAHVRGDARIQRLLAVEGIGPISASAVAASAGDARQFRTGRQFAAWLGLVPRQHSTGGQQRLGNISKRGDTYLRTLLIHGARAVVRCCANKTDARSRWLQGLLQRRPANVVAVALANKNARILWALLSRETCYRPG</sequence>
<evidence type="ECO:0000259" key="2">
    <source>
        <dbReference type="Pfam" id="PF02371"/>
    </source>
</evidence>
<dbReference type="PANTHER" id="PTHR33055:SF3">
    <property type="entry name" value="PUTATIVE TRANSPOSASE FOR IS117-RELATED"/>
    <property type="match status" value="1"/>
</dbReference>
<evidence type="ECO:0000259" key="1">
    <source>
        <dbReference type="Pfam" id="PF01548"/>
    </source>
</evidence>
<dbReference type="GO" id="GO:0003677">
    <property type="term" value="F:DNA binding"/>
    <property type="evidence" value="ECO:0007669"/>
    <property type="project" value="InterPro"/>
</dbReference>
<dbReference type="Pfam" id="PF02371">
    <property type="entry name" value="Transposase_20"/>
    <property type="match status" value="1"/>
</dbReference>
<dbReference type="GO" id="GO:0006313">
    <property type="term" value="P:DNA transposition"/>
    <property type="evidence" value="ECO:0007669"/>
    <property type="project" value="InterPro"/>
</dbReference>
<dbReference type="Pfam" id="PF01548">
    <property type="entry name" value="DEDD_Tnp_IS110"/>
    <property type="match status" value="1"/>
</dbReference>
<dbReference type="InterPro" id="IPR047650">
    <property type="entry name" value="Transpos_IS110"/>
</dbReference>
<feature type="domain" description="Transposase IS116/IS110/IS902 C-terminal" evidence="2">
    <location>
        <begin position="213"/>
        <end position="290"/>
    </location>
</feature>
<reference evidence="3" key="1">
    <citation type="submission" date="2019-09" db="EMBL/GenBank/DDBJ databases">
        <title>Draft genome sequences of 48 bacterial type strains from the CCUG.</title>
        <authorList>
            <person name="Tunovic T."/>
            <person name="Pineiro-Iglesias B."/>
            <person name="Unosson C."/>
            <person name="Inganas E."/>
            <person name="Ohlen M."/>
            <person name="Cardew S."/>
            <person name="Jensie-Markopoulos S."/>
            <person name="Salva-Serra F."/>
            <person name="Jaen-Luchoro D."/>
            <person name="Karlsson R."/>
            <person name="Svensson-Stadler L."/>
            <person name="Chun J."/>
            <person name="Moore E."/>
        </authorList>
    </citation>
    <scope>NUCLEOTIDE SEQUENCE</scope>
    <source>
        <strain evidence="3">CCUG 551</strain>
    </source>
</reference>
<dbReference type="AlphaFoldDB" id="A0A643EJQ8"/>
<accession>A0A643EJQ8</accession>
<comment type="caution">
    <text evidence="3">The sequence shown here is derived from an EMBL/GenBank/DDBJ whole genome shotgun (WGS) entry which is preliminary data.</text>
</comment>
<dbReference type="PANTHER" id="PTHR33055">
    <property type="entry name" value="TRANSPOSASE FOR INSERTION SEQUENCE ELEMENT IS1111A"/>
    <property type="match status" value="1"/>
</dbReference>
<evidence type="ECO:0000313" key="3">
    <source>
        <dbReference type="EMBL" id="KAB0559083.1"/>
    </source>
</evidence>
<dbReference type="EMBL" id="VZPH01000052">
    <property type="protein sequence ID" value="KAB0559083.1"/>
    <property type="molecule type" value="Genomic_DNA"/>
</dbReference>
<dbReference type="NCBIfam" id="NF033542">
    <property type="entry name" value="transpos_IS110"/>
    <property type="match status" value="1"/>
</dbReference>
<feature type="domain" description="Transposase IS110-like N-terminal" evidence="1">
    <location>
        <begin position="6"/>
        <end position="145"/>
    </location>
</feature>
<gene>
    <name evidence="3" type="ORF">F7R07_16600</name>
</gene>
<protein>
    <submittedName>
        <fullName evidence="3">IS110-like element ISPa11 family transposase</fullName>
    </submittedName>
</protein>
<dbReference type="SMR" id="A0A643EJQ8"/>
<organism evidence="3">
    <name type="scientific">Pseudomonas aeruginosa</name>
    <dbReference type="NCBI Taxonomy" id="287"/>
    <lineage>
        <taxon>Bacteria</taxon>
        <taxon>Pseudomonadati</taxon>
        <taxon>Pseudomonadota</taxon>
        <taxon>Gammaproteobacteria</taxon>
        <taxon>Pseudomonadales</taxon>
        <taxon>Pseudomonadaceae</taxon>
        <taxon>Pseudomonas</taxon>
    </lineage>
</organism>
<name>A0A643EJQ8_PSEAI</name>
<dbReference type="InterPro" id="IPR003346">
    <property type="entry name" value="Transposase_20"/>
</dbReference>